<protein>
    <submittedName>
        <fullName evidence="7">Uncharacterized protein</fullName>
    </submittedName>
</protein>
<dbReference type="InterPro" id="IPR012480">
    <property type="entry name" value="Hepar_II_III_C"/>
</dbReference>
<accession>A0A1F6CAP7</accession>
<dbReference type="Gene3D" id="1.50.10.100">
    <property type="entry name" value="Chondroitin AC/alginate lyase"/>
    <property type="match status" value="1"/>
</dbReference>
<keyword evidence="4" id="KW-0456">Lyase</keyword>
<evidence type="ECO:0000313" key="8">
    <source>
        <dbReference type="Proteomes" id="UP000178606"/>
    </source>
</evidence>
<evidence type="ECO:0000256" key="4">
    <source>
        <dbReference type="ARBA" id="ARBA00023239"/>
    </source>
</evidence>
<gene>
    <name evidence="7" type="ORF">A3F84_01855</name>
</gene>
<keyword evidence="2" id="KW-0732">Signal</keyword>
<dbReference type="GO" id="GO:0042597">
    <property type="term" value="C:periplasmic space"/>
    <property type="evidence" value="ECO:0007669"/>
    <property type="project" value="UniProtKB-SubCell"/>
</dbReference>
<dbReference type="SUPFAM" id="SSF48230">
    <property type="entry name" value="Chondroitin AC/alginate lyase"/>
    <property type="match status" value="1"/>
</dbReference>
<evidence type="ECO:0000256" key="2">
    <source>
        <dbReference type="ARBA" id="ARBA00022729"/>
    </source>
</evidence>
<dbReference type="Pfam" id="PF16889">
    <property type="entry name" value="Hepar_II_III_N"/>
    <property type="match status" value="1"/>
</dbReference>
<dbReference type="EMBL" id="MFKF01000345">
    <property type="protein sequence ID" value="OGG46042.1"/>
    <property type="molecule type" value="Genomic_DNA"/>
</dbReference>
<feature type="non-terminal residue" evidence="7">
    <location>
        <position position="1"/>
    </location>
</feature>
<evidence type="ECO:0000259" key="5">
    <source>
        <dbReference type="Pfam" id="PF07940"/>
    </source>
</evidence>
<dbReference type="Proteomes" id="UP000178606">
    <property type="component" value="Unassembled WGS sequence"/>
</dbReference>
<dbReference type="Gene3D" id="2.70.98.70">
    <property type="match status" value="1"/>
</dbReference>
<keyword evidence="3" id="KW-0574">Periplasm</keyword>
<dbReference type="AlphaFoldDB" id="A0A1F6CAP7"/>
<evidence type="ECO:0000313" key="7">
    <source>
        <dbReference type="EMBL" id="OGG46042.1"/>
    </source>
</evidence>
<evidence type="ECO:0000256" key="3">
    <source>
        <dbReference type="ARBA" id="ARBA00022764"/>
    </source>
</evidence>
<dbReference type="InterPro" id="IPR031680">
    <property type="entry name" value="Hepar_II_III_N"/>
</dbReference>
<sequence>PQEVRQAEETLAHRFRFYDETHQLPEEIDWDFNPGTGHWTHDLNRFSYLHTLTRASLGTGDPRFGRKAVGLILAWIARCDFGRAFVGTPYVFGSYLNQAIHCETWSGCLRQLLPEGMVNPPELLRILKSLHDQLSYLEIVTNGHAGNWPTIGYRGMLATLAALPLFRDTDRFAGYCIRALAAQIDEQVLPDGVQDELTPHYHSVVINNLLTALRSARSLGRDLEPRTLSTLRKMVHYQQQTIVPDGSAQVAFNDSDPAAVPRLAETLAREGLGEFLSPPERLGPERFPYAGVAFLRQRQDRGDLYLAFDGGPYGRSHQHEDKLSFWLFAYGRSFLVDPGRHLYDRSSASYRPHLVTTRAHSTLLVDGAGQRSAGRPETWIPKDPVPLIWDEKEGEIRASAAYDLGYGPDNAIAVVHRREIVFLRERFWVVFDRLEGDGERRIESRFQFAPCALRVDGPRAQTCFEDANLLLIPSVPFADVRVEEACENPRGGWYSSRYGRIEPAPCLSLSAAVRLPFSAATLLFPYRGPTPPPVAFAVEGHTAFVETPETGRIAVTSSLS</sequence>
<proteinExistence type="predicted"/>
<reference evidence="7 8" key="1">
    <citation type="journal article" date="2016" name="Nat. Commun.">
        <title>Thousands of microbial genomes shed light on interconnected biogeochemical processes in an aquifer system.</title>
        <authorList>
            <person name="Anantharaman K."/>
            <person name="Brown C.T."/>
            <person name="Hug L.A."/>
            <person name="Sharon I."/>
            <person name="Castelle C.J."/>
            <person name="Probst A.J."/>
            <person name="Thomas B.C."/>
            <person name="Singh A."/>
            <person name="Wilkins M.J."/>
            <person name="Karaoz U."/>
            <person name="Brodie E.L."/>
            <person name="Williams K.H."/>
            <person name="Hubbard S.S."/>
            <person name="Banfield J.F."/>
        </authorList>
    </citation>
    <scope>NUCLEOTIDE SEQUENCE [LARGE SCALE GENOMIC DNA]</scope>
    <source>
        <strain evidence="8">RIFCSPLOWO2_12_FULL_64_10</strain>
    </source>
</reference>
<dbReference type="PANTHER" id="PTHR39210">
    <property type="entry name" value="HEPARIN-SULFATE LYASE"/>
    <property type="match status" value="1"/>
</dbReference>
<evidence type="ECO:0000259" key="6">
    <source>
        <dbReference type="Pfam" id="PF16889"/>
    </source>
</evidence>
<organism evidence="7 8">
    <name type="scientific">Handelsmanbacteria sp. (strain RIFCSPLOWO2_12_FULL_64_10)</name>
    <dbReference type="NCBI Taxonomy" id="1817868"/>
    <lineage>
        <taxon>Bacteria</taxon>
        <taxon>Candidatus Handelsmaniibacteriota</taxon>
    </lineage>
</organism>
<dbReference type="InterPro" id="IPR008929">
    <property type="entry name" value="Chondroitin_lyas"/>
</dbReference>
<comment type="subcellular location">
    <subcellularLocation>
        <location evidence="1">Periplasm</location>
    </subcellularLocation>
</comment>
<feature type="domain" description="Heparinase II/III-like C-terminal" evidence="5">
    <location>
        <begin position="284"/>
        <end position="514"/>
    </location>
</feature>
<dbReference type="GO" id="GO:0016829">
    <property type="term" value="F:lyase activity"/>
    <property type="evidence" value="ECO:0007669"/>
    <property type="project" value="UniProtKB-KW"/>
</dbReference>
<dbReference type="PANTHER" id="PTHR39210:SF1">
    <property type="entry name" value="HEPARIN-SULFATE LYASE"/>
    <property type="match status" value="1"/>
</dbReference>
<feature type="domain" description="Heparin-sulfate lyase N-terminal" evidence="6">
    <location>
        <begin position="4"/>
        <end position="259"/>
    </location>
</feature>
<name>A0A1F6CAP7_HANXR</name>
<comment type="caution">
    <text evidence="7">The sequence shown here is derived from an EMBL/GenBank/DDBJ whole genome shotgun (WGS) entry which is preliminary data.</text>
</comment>
<dbReference type="Pfam" id="PF07940">
    <property type="entry name" value="Hepar_II_III_C"/>
    <property type="match status" value="1"/>
</dbReference>
<evidence type="ECO:0000256" key="1">
    <source>
        <dbReference type="ARBA" id="ARBA00004418"/>
    </source>
</evidence>